<dbReference type="Pfam" id="PF10626">
    <property type="entry name" value="TraO"/>
    <property type="match status" value="1"/>
</dbReference>
<dbReference type="InterPro" id="IPR018899">
    <property type="entry name" value="Conjug_transposon_Tra0"/>
</dbReference>
<keyword evidence="2" id="KW-1185">Reference proteome</keyword>
<geneLocation type="plasmid" evidence="1 2">
    <name>pFLIM01</name>
</geneLocation>
<evidence type="ECO:0000313" key="1">
    <source>
        <dbReference type="EMBL" id="CCH57604.1"/>
    </source>
</evidence>
<protein>
    <recommendedName>
        <fullName evidence="3">Conjugative transposon protein TraO</fullName>
    </recommendedName>
</protein>
<organism evidence="1 2">
    <name type="scientific">Fibrisoma limi BUZ 3</name>
    <dbReference type="NCBI Taxonomy" id="1185876"/>
    <lineage>
        <taxon>Bacteria</taxon>
        <taxon>Pseudomonadati</taxon>
        <taxon>Bacteroidota</taxon>
        <taxon>Cytophagia</taxon>
        <taxon>Cytophagales</taxon>
        <taxon>Spirosomataceae</taxon>
        <taxon>Fibrisoma</taxon>
    </lineage>
</organism>
<dbReference type="AlphaFoldDB" id="I2GU03"/>
<accession>I2GU03</accession>
<proteinExistence type="predicted"/>
<gene>
    <name evidence="1" type="ORF">BN8_p06798</name>
</gene>
<dbReference type="EMBL" id="HE805916">
    <property type="protein sequence ID" value="CCH57604.1"/>
    <property type="molecule type" value="Genomic_DNA"/>
</dbReference>
<name>I2GU03_9BACT</name>
<reference evidence="1 2" key="1">
    <citation type="journal article" date="2012" name="J. Bacteriol.">
        <title>Genome Sequence of the Filamentous Bacterium Fibrisoma limi BUZ 3T.</title>
        <authorList>
            <person name="Filippini M."/>
            <person name="Qi W."/>
            <person name="Jaenicke S."/>
            <person name="Goesmann A."/>
            <person name="Smits T.H."/>
            <person name="Bagheri H.C."/>
        </authorList>
    </citation>
    <scope>NUCLEOTIDE SEQUENCE [LARGE SCALE GENOMIC DNA]</scope>
    <source>
        <strain evidence="2">BUZ 3T</strain>
        <plasmid evidence="1 2">pFLIM01</plasmid>
    </source>
</reference>
<keyword evidence="1" id="KW-0614">Plasmid</keyword>
<evidence type="ECO:0000313" key="2">
    <source>
        <dbReference type="Proteomes" id="UP000009309"/>
    </source>
</evidence>
<sequence>MDNLPKFSGQQGNGYMGSVDYVWYRQNERYWKASFSYLRKNFTSQSSPRPRVEQYCLAIDYVPRGIYTTRRWLYLAPTAGLYVGYESINRNQSNLSEGIIQNKSTALVGPQLGLEAEAYVGPSVAILAGVTERFVPFSDLAKFRTIGYVGIRYCFFQ</sequence>
<evidence type="ECO:0008006" key="3">
    <source>
        <dbReference type="Google" id="ProtNLM"/>
    </source>
</evidence>
<dbReference type="Proteomes" id="UP000009309">
    <property type="component" value="Plasmid pFLIM01"/>
</dbReference>